<dbReference type="GO" id="GO:0004751">
    <property type="term" value="F:ribose-5-phosphate isomerase activity"/>
    <property type="evidence" value="ECO:0007669"/>
    <property type="project" value="TreeGrafter"/>
</dbReference>
<dbReference type="PANTHER" id="PTHR30345">
    <property type="entry name" value="RIBOSE-5-PHOSPHATE ISOMERASE B"/>
    <property type="match status" value="1"/>
</dbReference>
<dbReference type="GO" id="GO:0019316">
    <property type="term" value="P:D-allose catabolic process"/>
    <property type="evidence" value="ECO:0007669"/>
    <property type="project" value="TreeGrafter"/>
</dbReference>
<proteinExistence type="predicted"/>
<dbReference type="PANTHER" id="PTHR30345:SF0">
    <property type="entry name" value="DNA DAMAGE-REPAIR_TOLERATION PROTEIN DRT102"/>
    <property type="match status" value="1"/>
</dbReference>
<keyword evidence="1 2" id="KW-0413">Isomerase</keyword>
<dbReference type="NCBIfam" id="NF004051">
    <property type="entry name" value="PRK05571.1"/>
    <property type="match status" value="1"/>
</dbReference>
<dbReference type="InterPro" id="IPR003500">
    <property type="entry name" value="RpiB_LacA_LacB"/>
</dbReference>
<organism evidence="2 3">
    <name type="scientific">Geodia barretti</name>
    <name type="common">Barrett's horny sponge</name>
    <dbReference type="NCBI Taxonomy" id="519541"/>
    <lineage>
        <taxon>Eukaryota</taxon>
        <taxon>Metazoa</taxon>
        <taxon>Porifera</taxon>
        <taxon>Demospongiae</taxon>
        <taxon>Heteroscleromorpha</taxon>
        <taxon>Tetractinellida</taxon>
        <taxon>Astrophorina</taxon>
        <taxon>Geodiidae</taxon>
        <taxon>Geodia</taxon>
    </lineage>
</organism>
<keyword evidence="3" id="KW-1185">Reference proteome</keyword>
<dbReference type="PIRSF" id="PIRSF005384">
    <property type="entry name" value="RpiB_LacA_B"/>
    <property type="match status" value="1"/>
</dbReference>
<reference evidence="2" key="1">
    <citation type="submission" date="2023-03" db="EMBL/GenBank/DDBJ databases">
        <authorList>
            <person name="Steffen K."/>
            <person name="Cardenas P."/>
        </authorList>
    </citation>
    <scope>NUCLEOTIDE SEQUENCE</scope>
</reference>
<sequence>MLEVELAIGADHAGFELKEQLVPWLRSLGHEVVDLGAHEMDPDDDYPDFAAAVAEAVQSGRFERGIVVCGSGVGASITANKVPGVRACLCHDTYTAHQGVEHDQMNVVCLGGRVIGIELSKEILAAFLSASFIPEPRFQRRLDKLIAVEKGLRGESSG</sequence>
<protein>
    <submittedName>
        <fullName evidence="2">D-erythrulose-4-phosphate isomerase</fullName>
    </submittedName>
</protein>
<gene>
    <name evidence="2" type="ORF">GBAR_LOCUS14544</name>
</gene>
<accession>A0AA35WSM6</accession>
<name>A0AA35WSM6_GEOBA</name>
<dbReference type="GO" id="GO:0009052">
    <property type="term" value="P:pentose-phosphate shunt, non-oxidative branch"/>
    <property type="evidence" value="ECO:0007669"/>
    <property type="project" value="TreeGrafter"/>
</dbReference>
<evidence type="ECO:0000256" key="1">
    <source>
        <dbReference type="ARBA" id="ARBA00023235"/>
    </source>
</evidence>
<dbReference type="EMBL" id="CASHTH010002120">
    <property type="protein sequence ID" value="CAI8025120.1"/>
    <property type="molecule type" value="Genomic_DNA"/>
</dbReference>
<comment type="caution">
    <text evidence="2">The sequence shown here is derived from an EMBL/GenBank/DDBJ whole genome shotgun (WGS) entry which is preliminary data.</text>
</comment>
<dbReference type="InterPro" id="IPR036569">
    <property type="entry name" value="RpiB_LacA_LacB_sf"/>
</dbReference>
<dbReference type="NCBIfam" id="TIGR01120">
    <property type="entry name" value="rpiB"/>
    <property type="match status" value="1"/>
</dbReference>
<dbReference type="NCBIfam" id="TIGR00689">
    <property type="entry name" value="rpiB_lacA_lacB"/>
    <property type="match status" value="1"/>
</dbReference>
<dbReference type="AlphaFoldDB" id="A0AA35WSM6"/>
<dbReference type="Gene3D" id="3.40.1400.10">
    <property type="entry name" value="Sugar-phosphate isomerase, RpiB/LacA/LacB"/>
    <property type="match status" value="1"/>
</dbReference>
<dbReference type="Proteomes" id="UP001174909">
    <property type="component" value="Unassembled WGS sequence"/>
</dbReference>
<dbReference type="InterPro" id="IPR004785">
    <property type="entry name" value="RpiB"/>
</dbReference>
<evidence type="ECO:0000313" key="2">
    <source>
        <dbReference type="EMBL" id="CAI8025120.1"/>
    </source>
</evidence>
<evidence type="ECO:0000313" key="3">
    <source>
        <dbReference type="Proteomes" id="UP001174909"/>
    </source>
</evidence>
<dbReference type="SUPFAM" id="SSF89623">
    <property type="entry name" value="Ribose/Galactose isomerase RpiB/AlsB"/>
    <property type="match status" value="1"/>
</dbReference>
<dbReference type="Pfam" id="PF02502">
    <property type="entry name" value="LacAB_rpiB"/>
    <property type="match status" value="1"/>
</dbReference>